<name>A0AAN8I0B4_CHAGU</name>
<keyword evidence="3" id="KW-1185">Reference proteome</keyword>
<feature type="compositionally biased region" description="Low complexity" evidence="1">
    <location>
        <begin position="106"/>
        <end position="116"/>
    </location>
</feature>
<evidence type="ECO:0000313" key="3">
    <source>
        <dbReference type="Proteomes" id="UP001331515"/>
    </source>
</evidence>
<dbReference type="EMBL" id="JAURVH010001513">
    <property type="protein sequence ID" value="KAK5934956.1"/>
    <property type="molecule type" value="Genomic_DNA"/>
</dbReference>
<gene>
    <name evidence="2" type="ORF">CgunFtcFv8_020359</name>
</gene>
<dbReference type="AlphaFoldDB" id="A0AAN8I0B4"/>
<feature type="region of interest" description="Disordered" evidence="1">
    <location>
        <begin position="97"/>
        <end position="116"/>
    </location>
</feature>
<organism evidence="2 3">
    <name type="scientific">Champsocephalus gunnari</name>
    <name type="common">Mackerel icefish</name>
    <dbReference type="NCBI Taxonomy" id="52237"/>
    <lineage>
        <taxon>Eukaryota</taxon>
        <taxon>Metazoa</taxon>
        <taxon>Chordata</taxon>
        <taxon>Craniata</taxon>
        <taxon>Vertebrata</taxon>
        <taxon>Euteleostomi</taxon>
        <taxon>Actinopterygii</taxon>
        <taxon>Neopterygii</taxon>
        <taxon>Teleostei</taxon>
        <taxon>Neoteleostei</taxon>
        <taxon>Acanthomorphata</taxon>
        <taxon>Eupercaria</taxon>
        <taxon>Perciformes</taxon>
        <taxon>Notothenioidei</taxon>
        <taxon>Channichthyidae</taxon>
        <taxon>Champsocephalus</taxon>
    </lineage>
</organism>
<accession>A0AAN8I0B4</accession>
<proteinExistence type="predicted"/>
<evidence type="ECO:0000256" key="1">
    <source>
        <dbReference type="SAM" id="MobiDB-lite"/>
    </source>
</evidence>
<reference evidence="2 3" key="1">
    <citation type="journal article" date="2023" name="Mol. Biol. Evol.">
        <title>Genomics of Secondarily Temperate Adaptation in the Only Non-Antarctic Icefish.</title>
        <authorList>
            <person name="Rivera-Colon A.G."/>
            <person name="Rayamajhi N."/>
            <person name="Minhas B.F."/>
            <person name="Madrigal G."/>
            <person name="Bilyk K.T."/>
            <person name="Yoon V."/>
            <person name="Hune M."/>
            <person name="Gregory S."/>
            <person name="Cheng C.H.C."/>
            <person name="Catchen J.M."/>
        </authorList>
    </citation>
    <scope>NUCLEOTIDE SEQUENCE [LARGE SCALE GENOMIC DNA]</scope>
    <source>
        <tissue evidence="2">White muscle</tissue>
    </source>
</reference>
<protein>
    <submittedName>
        <fullName evidence="2">Uncharacterized protein</fullName>
    </submittedName>
</protein>
<evidence type="ECO:0000313" key="2">
    <source>
        <dbReference type="EMBL" id="KAK5934956.1"/>
    </source>
</evidence>
<comment type="caution">
    <text evidence="2">The sequence shown here is derived from an EMBL/GenBank/DDBJ whole genome shotgun (WGS) entry which is preliminary data.</text>
</comment>
<dbReference type="Proteomes" id="UP001331515">
    <property type="component" value="Unassembled WGS sequence"/>
</dbReference>
<sequence length="136" mass="14449">MKELLCWCQSQMPSTTSALLRLQSPLTRSGRGPADLQVAPLAGKVCQWSCPGSVNGAGCSWKLAPQEPKIGRGAGARSSPASQLSVPQAEIKVPALADPPSLRHSLAPAAAEQEQPQHALLRLGNEAERFMGWMCH</sequence>